<feature type="transmembrane region" description="Helical" evidence="1">
    <location>
        <begin position="239"/>
        <end position="261"/>
    </location>
</feature>
<feature type="transmembrane region" description="Helical" evidence="1">
    <location>
        <begin position="294"/>
        <end position="315"/>
    </location>
</feature>
<name>A0ABN7HDP8_9BURK</name>
<feature type="transmembrane region" description="Helical" evidence="1">
    <location>
        <begin position="391"/>
        <end position="408"/>
    </location>
</feature>
<keyword evidence="1" id="KW-0472">Membrane</keyword>
<protein>
    <recommendedName>
        <fullName evidence="2">Membrane protein 6-pyruvoyl-tetrahydropterin synthase-related domain-containing protein</fullName>
    </recommendedName>
</protein>
<feature type="transmembrane region" description="Helical" evidence="1">
    <location>
        <begin position="173"/>
        <end position="190"/>
    </location>
</feature>
<evidence type="ECO:0000313" key="3">
    <source>
        <dbReference type="EMBL" id="CAD6510141.1"/>
    </source>
</evidence>
<comment type="caution">
    <text evidence="3">The sequence shown here is derived from an EMBL/GenBank/DDBJ whole genome shotgun (WGS) entry which is preliminary data.</text>
</comment>
<feature type="transmembrane region" description="Helical" evidence="1">
    <location>
        <begin position="21"/>
        <end position="48"/>
    </location>
</feature>
<reference evidence="3 4" key="1">
    <citation type="submission" date="2020-10" db="EMBL/GenBank/DDBJ databases">
        <authorList>
            <person name="Peeters C."/>
        </authorList>
    </citation>
    <scope>NUCLEOTIDE SEQUENCE [LARGE SCALE GENOMIC DNA]</scope>
    <source>
        <strain evidence="3 4">LMG 27952</strain>
    </source>
</reference>
<keyword evidence="1" id="KW-1133">Transmembrane helix</keyword>
<dbReference type="RefSeq" id="WP_201693993.1">
    <property type="nucleotide sequence ID" value="NZ_CAJHCQ010000001.1"/>
</dbReference>
<keyword evidence="4" id="KW-1185">Reference proteome</keyword>
<dbReference type="EMBL" id="CAJHCQ010000001">
    <property type="protein sequence ID" value="CAD6510141.1"/>
    <property type="molecule type" value="Genomic_DNA"/>
</dbReference>
<gene>
    <name evidence="3" type="ORF">LMG27952_00348</name>
</gene>
<sequence>MNQVPFPEKLIPRRPADTLRALQFFTAAQLLIGISVAAMIGYVLVVMFGPIARGGDTYYAFSRLYIWTAALREGDLLSTWTPVDANGFGSPVPFFYNKTFSLVGAPISLVSGDVIIAYRLAELFFSALLFAGVYACAKRVTTDRTSCIVISTLSLLAPYMIDQSIFNGSMAEFSGMALVPFIIALTLDAYRERLSCARSAAFFALVLLLALTHVLVFAIVLGVLMPALLVLFVRSPSKAWVPLALTIVAAALFATVIYVPFSYWKNDFCPEQAAIYKQPIANLLISPRDIFWRYYHSVFGWPFFALAILIPITAARWRRIEDKGVRTAFIVGCVVLVILFMMTHLSRPFWLISGPLEFIQFPYRLLSVAVPLCLIAVVGMIDQFTLPTRRALQFVLLFSALFVTARLFDQYLQYHKMPAPELRREAPPGSTHGPDAGGEFLPANYRPQLATLILAEKSPTSFLPARRPFVEARGCSHDDIAPPAYFDRLVIHASCPSGGTLRVNQFSTAFLTADAVDAQGRTLVPVNGNPVTVSQVSGTEPRFIDFSLPAGNWTVTVRKRSYQELVELAWRAELARLSR</sequence>
<accession>A0ABN7HDP8</accession>
<dbReference type="Proteomes" id="UP000656319">
    <property type="component" value="Unassembled WGS sequence"/>
</dbReference>
<dbReference type="InterPro" id="IPR018776">
    <property type="entry name" value="Membrane_prot_PTPS-rel_domain"/>
</dbReference>
<dbReference type="Pfam" id="PF10131">
    <property type="entry name" value="PTPS_related"/>
    <property type="match status" value="1"/>
</dbReference>
<feature type="domain" description="Membrane protein 6-pyruvoyl-tetrahydropterin synthase-related" evidence="2">
    <location>
        <begin position="102"/>
        <end position="414"/>
    </location>
</feature>
<evidence type="ECO:0000259" key="2">
    <source>
        <dbReference type="Pfam" id="PF10131"/>
    </source>
</evidence>
<organism evidence="3 4">
    <name type="scientific">Paraburkholderia hiiakae</name>
    <dbReference type="NCBI Taxonomy" id="1081782"/>
    <lineage>
        <taxon>Bacteria</taxon>
        <taxon>Pseudomonadati</taxon>
        <taxon>Pseudomonadota</taxon>
        <taxon>Betaproteobacteria</taxon>
        <taxon>Burkholderiales</taxon>
        <taxon>Burkholderiaceae</taxon>
        <taxon>Paraburkholderia</taxon>
    </lineage>
</organism>
<feature type="transmembrane region" description="Helical" evidence="1">
    <location>
        <begin position="202"/>
        <end position="233"/>
    </location>
</feature>
<feature type="transmembrane region" description="Helical" evidence="1">
    <location>
        <begin position="365"/>
        <end position="385"/>
    </location>
</feature>
<proteinExistence type="predicted"/>
<keyword evidence="1" id="KW-0812">Transmembrane</keyword>
<evidence type="ECO:0000313" key="4">
    <source>
        <dbReference type="Proteomes" id="UP000656319"/>
    </source>
</evidence>
<feature type="transmembrane region" description="Helical" evidence="1">
    <location>
        <begin position="327"/>
        <end position="345"/>
    </location>
</feature>
<evidence type="ECO:0000256" key="1">
    <source>
        <dbReference type="SAM" id="Phobius"/>
    </source>
</evidence>
<feature type="transmembrane region" description="Helical" evidence="1">
    <location>
        <begin position="116"/>
        <end position="137"/>
    </location>
</feature>